<dbReference type="PANTHER" id="PTHR38782:SF1">
    <property type="entry name" value="SIGMA-E FACTOR REGULATORY PROTEIN RSEB"/>
    <property type="match status" value="1"/>
</dbReference>
<dbReference type="GO" id="GO:0032885">
    <property type="term" value="P:regulation of polysaccharide biosynthetic process"/>
    <property type="evidence" value="ECO:0007669"/>
    <property type="project" value="TreeGrafter"/>
</dbReference>
<evidence type="ECO:0000259" key="6">
    <source>
        <dbReference type="Pfam" id="PF03888"/>
    </source>
</evidence>
<dbReference type="Pfam" id="PF03888">
    <property type="entry name" value="MucB_RseB"/>
    <property type="match status" value="1"/>
</dbReference>
<keyword evidence="9" id="KW-1185">Reference proteome</keyword>
<evidence type="ECO:0000256" key="5">
    <source>
        <dbReference type="SAM" id="SignalP"/>
    </source>
</evidence>
<protein>
    <submittedName>
        <fullName evidence="8">MucB/RseB-like sigma(E) regulatory protein</fullName>
    </submittedName>
</protein>
<gene>
    <name evidence="8" type="ORF">C8D93_10192</name>
</gene>
<feature type="domain" description="MucB/RseB C-terminal" evidence="7">
    <location>
        <begin position="219"/>
        <end position="315"/>
    </location>
</feature>
<comment type="caution">
    <text evidence="8">The sequence shown here is derived from an EMBL/GenBank/DDBJ whole genome shotgun (WGS) entry which is preliminary data.</text>
</comment>
<feature type="signal peptide" evidence="5">
    <location>
        <begin position="1"/>
        <end position="18"/>
    </location>
</feature>
<evidence type="ECO:0000259" key="7">
    <source>
        <dbReference type="Pfam" id="PF17188"/>
    </source>
</evidence>
<comment type="subcellular location">
    <subcellularLocation>
        <location evidence="1">Periplasm</location>
    </subcellularLocation>
</comment>
<evidence type="ECO:0000256" key="4">
    <source>
        <dbReference type="ARBA" id="ARBA00022764"/>
    </source>
</evidence>
<name>A0A318EJJ0_9GAMM</name>
<dbReference type="GO" id="GO:0030288">
    <property type="term" value="C:outer membrane-bounded periplasmic space"/>
    <property type="evidence" value="ECO:0007669"/>
    <property type="project" value="TreeGrafter"/>
</dbReference>
<reference evidence="8 9" key="1">
    <citation type="submission" date="2018-04" db="EMBL/GenBank/DDBJ databases">
        <title>Genomic Encyclopedia of Type Strains, Phase IV (KMG-IV): sequencing the most valuable type-strain genomes for metagenomic binning, comparative biology and taxonomic classification.</title>
        <authorList>
            <person name="Goeker M."/>
        </authorList>
    </citation>
    <scope>NUCLEOTIDE SEQUENCE [LARGE SCALE GENOMIC DNA]</scope>
    <source>
        <strain evidence="8 9">DSM 104150</strain>
    </source>
</reference>
<feature type="domain" description="MucB/RseB N-terminal" evidence="6">
    <location>
        <begin position="22"/>
        <end position="195"/>
    </location>
</feature>
<dbReference type="Pfam" id="PF17188">
    <property type="entry name" value="MucB_RseB_C"/>
    <property type="match status" value="1"/>
</dbReference>
<dbReference type="EMBL" id="QICN01000001">
    <property type="protein sequence ID" value="PXV71054.1"/>
    <property type="molecule type" value="Genomic_DNA"/>
</dbReference>
<keyword evidence="4" id="KW-0574">Periplasm</keyword>
<proteinExistence type="inferred from homology"/>
<keyword evidence="3 5" id="KW-0732">Signal</keyword>
<dbReference type="InterPro" id="IPR005588">
    <property type="entry name" value="MucB_RseB"/>
</dbReference>
<dbReference type="RefSeq" id="WP_170123831.1">
    <property type="nucleotide sequence ID" value="NZ_CAKZQT010000031.1"/>
</dbReference>
<evidence type="ECO:0000256" key="1">
    <source>
        <dbReference type="ARBA" id="ARBA00004418"/>
    </source>
</evidence>
<sequence>MSRLTGLALLLSAGIAQAAAPDAMLVRMSEAARDVNYEGVVIYQAQNRLETLKVVHGFRDGVELERVEALTGAPREIVKRDGKVICLLPRDRRFTLDRPTPKGLFPTLTPERMAQMATIYQFENIGSARVAGRDCRGIAIAPRDNYRYGYQIWADAETHVPLKVSLVARDGRVLEQMMFTEVRFPEEIVDARFDEALAEHEERIAVAEARQEEQQAAGDAGWRFGSLPPGFRVTMRSLRQTADGRGVVEHVVLTDGLTAISVFSAQQRETSVPVFEGQSRMGAVHAFGRVMGRVHITVVGEAPEETIRLISESVQLPEAGPGAPVLVDTAPAAGATPQAPD</sequence>
<dbReference type="InterPro" id="IPR033434">
    <property type="entry name" value="MucB/RseB_N"/>
</dbReference>
<dbReference type="InterPro" id="IPR033436">
    <property type="entry name" value="MucB/RseB_C"/>
</dbReference>
<evidence type="ECO:0000313" key="8">
    <source>
        <dbReference type="EMBL" id="PXV71054.1"/>
    </source>
</evidence>
<dbReference type="Proteomes" id="UP000248330">
    <property type="component" value="Unassembled WGS sequence"/>
</dbReference>
<dbReference type="InterPro" id="IPR038484">
    <property type="entry name" value="MucB/RseB_C_sf"/>
</dbReference>
<organism evidence="8 9">
    <name type="scientific">Sinimarinibacterium flocculans</name>
    <dbReference type="NCBI Taxonomy" id="985250"/>
    <lineage>
        <taxon>Bacteria</taxon>
        <taxon>Pseudomonadati</taxon>
        <taxon>Pseudomonadota</taxon>
        <taxon>Gammaproteobacteria</taxon>
        <taxon>Nevskiales</taxon>
        <taxon>Nevskiaceae</taxon>
        <taxon>Sinimarinibacterium</taxon>
    </lineage>
</organism>
<dbReference type="CDD" id="cd16327">
    <property type="entry name" value="RseB"/>
    <property type="match status" value="1"/>
</dbReference>
<evidence type="ECO:0000256" key="3">
    <source>
        <dbReference type="ARBA" id="ARBA00022729"/>
    </source>
</evidence>
<evidence type="ECO:0000313" key="9">
    <source>
        <dbReference type="Proteomes" id="UP000248330"/>
    </source>
</evidence>
<evidence type="ECO:0000256" key="2">
    <source>
        <dbReference type="ARBA" id="ARBA00008150"/>
    </source>
</evidence>
<feature type="chain" id="PRO_5016401264" evidence="5">
    <location>
        <begin position="19"/>
        <end position="341"/>
    </location>
</feature>
<accession>A0A318EJJ0</accession>
<dbReference type="PIRSF" id="PIRSF005427">
    <property type="entry name" value="RseB"/>
    <property type="match status" value="1"/>
</dbReference>
<dbReference type="PANTHER" id="PTHR38782">
    <property type="match status" value="1"/>
</dbReference>
<dbReference type="Gene3D" id="2.50.20.10">
    <property type="entry name" value="Lipoprotein localisation LolA/LolB/LppX"/>
    <property type="match status" value="1"/>
</dbReference>
<dbReference type="AlphaFoldDB" id="A0A318EJJ0"/>
<comment type="similarity">
    <text evidence="2">Belongs to the RseB family.</text>
</comment>
<dbReference type="GO" id="GO:0045152">
    <property type="term" value="F:antisigma factor binding"/>
    <property type="evidence" value="ECO:0007669"/>
    <property type="project" value="TreeGrafter"/>
</dbReference>
<dbReference type="Gene3D" id="3.30.200.100">
    <property type="entry name" value="MucB/RseB, C-terminal domain"/>
    <property type="match status" value="1"/>
</dbReference>